<evidence type="ECO:0000313" key="1">
    <source>
        <dbReference type="EMBL" id="MBF6056720.1"/>
    </source>
</evidence>
<evidence type="ECO:0000313" key="2">
    <source>
        <dbReference type="Proteomes" id="UP001193680"/>
    </source>
</evidence>
<dbReference type="EMBL" id="JACBGI020000001">
    <property type="protein sequence ID" value="MBF6056720.1"/>
    <property type="molecule type" value="Genomic_DNA"/>
</dbReference>
<dbReference type="RefSeq" id="WP_194947093.1">
    <property type="nucleotide sequence ID" value="NZ_JACBGI020000001.1"/>
</dbReference>
<name>A0ABS0BUD9_9GAMM</name>
<dbReference type="SUPFAM" id="SSF56784">
    <property type="entry name" value="HAD-like"/>
    <property type="match status" value="1"/>
</dbReference>
<dbReference type="InterPro" id="IPR036412">
    <property type="entry name" value="HAD-like_sf"/>
</dbReference>
<accession>A0ABS0BUD9</accession>
<sequence>MLQIEIPGNETLQLQHLVLDYNGTIACDGMVKPNVLSKLRELSQQLQIHVITADTHGSVHAACSGNFIQITVIGQRDQDRQKKAYVDQLGAQSCVAVGNGSNDALMLENAALGIAVMQEEGCATKTLIASDLSFGSIEDVLDSLLKSKRITASLRN</sequence>
<reference evidence="1 2" key="2">
    <citation type="submission" date="2020-11" db="EMBL/GenBank/DDBJ databases">
        <title>Sulfur oxidizing isolate from Hospital Hole Sinkhole.</title>
        <authorList>
            <person name="Scott K.M."/>
        </authorList>
    </citation>
    <scope>NUCLEOTIDE SEQUENCE [LARGE SCALE GENOMIC DNA]</scope>
    <source>
        <strain evidence="1 2">HH1</strain>
    </source>
</reference>
<keyword evidence="2" id="KW-1185">Reference proteome</keyword>
<dbReference type="Gene3D" id="3.40.50.1000">
    <property type="entry name" value="HAD superfamily/HAD-like"/>
    <property type="match status" value="1"/>
</dbReference>
<organism evidence="1 2">
    <name type="scientific">Thiomicrorhabdus heinhorstiae</name>
    <dbReference type="NCBI Taxonomy" id="2748010"/>
    <lineage>
        <taxon>Bacteria</taxon>
        <taxon>Pseudomonadati</taxon>
        <taxon>Pseudomonadota</taxon>
        <taxon>Gammaproteobacteria</taxon>
        <taxon>Thiotrichales</taxon>
        <taxon>Piscirickettsiaceae</taxon>
        <taxon>Thiomicrorhabdus</taxon>
    </lineage>
</organism>
<dbReference type="Proteomes" id="UP001193680">
    <property type="component" value="Unassembled WGS sequence"/>
</dbReference>
<gene>
    <name evidence="1" type="ORF">H8792_000015</name>
</gene>
<proteinExistence type="predicted"/>
<dbReference type="InterPro" id="IPR023214">
    <property type="entry name" value="HAD_sf"/>
</dbReference>
<protein>
    <submittedName>
        <fullName evidence="1">ATPase P</fullName>
    </submittedName>
</protein>
<reference evidence="1 2" key="1">
    <citation type="submission" date="2020-06" db="EMBL/GenBank/DDBJ databases">
        <authorList>
            <person name="Scott K."/>
        </authorList>
    </citation>
    <scope>NUCLEOTIDE SEQUENCE [LARGE SCALE GENOMIC DNA]</scope>
    <source>
        <strain evidence="1 2">HH1</strain>
    </source>
</reference>
<comment type="caution">
    <text evidence="1">The sequence shown here is derived from an EMBL/GenBank/DDBJ whole genome shotgun (WGS) entry which is preliminary data.</text>
</comment>